<accession>A0A161RAQ3</accession>
<dbReference type="Pfam" id="PF09946">
    <property type="entry name" value="DUF2178"/>
    <property type="match status" value="1"/>
</dbReference>
<keyword evidence="2 5" id="KW-0812">Transmembrane</keyword>
<feature type="transmembrane region" description="Helical" evidence="5">
    <location>
        <begin position="12"/>
        <end position="30"/>
    </location>
</feature>
<evidence type="ECO:0008006" key="8">
    <source>
        <dbReference type="Google" id="ProtNLM"/>
    </source>
</evidence>
<evidence type="ECO:0000256" key="2">
    <source>
        <dbReference type="ARBA" id="ARBA00022692"/>
    </source>
</evidence>
<evidence type="ECO:0000313" key="7">
    <source>
        <dbReference type="Proteomes" id="UP000076490"/>
    </source>
</evidence>
<feature type="transmembrane region" description="Helical" evidence="5">
    <location>
        <begin position="77"/>
        <end position="99"/>
    </location>
</feature>
<proteinExistence type="predicted"/>
<dbReference type="OrthoDB" id="2647991at2"/>
<feature type="transmembrane region" description="Helical" evidence="5">
    <location>
        <begin position="51"/>
        <end position="71"/>
    </location>
</feature>
<dbReference type="GO" id="GO:0016020">
    <property type="term" value="C:membrane"/>
    <property type="evidence" value="ECO:0007669"/>
    <property type="project" value="UniProtKB-SubCell"/>
</dbReference>
<dbReference type="InterPro" id="IPR019235">
    <property type="entry name" value="DUF2178_TM"/>
</dbReference>
<keyword evidence="4 5" id="KW-0472">Membrane</keyword>
<organism evidence="6 7">
    <name type="scientific">Bhargavaea cecembensis</name>
    <dbReference type="NCBI Taxonomy" id="394098"/>
    <lineage>
        <taxon>Bacteria</taxon>
        <taxon>Bacillati</taxon>
        <taxon>Bacillota</taxon>
        <taxon>Bacilli</taxon>
        <taxon>Bacillales</taxon>
        <taxon>Caryophanaceae</taxon>
        <taxon>Bhargavaea</taxon>
    </lineage>
</organism>
<dbReference type="AlphaFoldDB" id="A0A161RAQ3"/>
<name>A0A161RAQ3_9BACL</name>
<dbReference type="RefSeq" id="WP_063183423.1">
    <property type="nucleotide sequence ID" value="NZ_LQNT01000013.1"/>
</dbReference>
<evidence type="ECO:0000256" key="4">
    <source>
        <dbReference type="ARBA" id="ARBA00023136"/>
    </source>
</evidence>
<sequence>MYEGFELGSFLAGLPLGLAIAGIVLFFSWRKGKKERRYDERFYAIHNWARSFSWVVTTIVILVAWTVVMIIEPVGTAFFVLMTVYMLHMISYIVGAAIASNKH</sequence>
<evidence type="ECO:0000313" key="6">
    <source>
        <dbReference type="EMBL" id="KZE36352.1"/>
    </source>
</evidence>
<dbReference type="EMBL" id="LQNT01000013">
    <property type="protein sequence ID" value="KZE36352.1"/>
    <property type="molecule type" value="Genomic_DNA"/>
</dbReference>
<reference evidence="6 7" key="1">
    <citation type="submission" date="2016-01" db="EMBL/GenBank/DDBJ databases">
        <title>Whole genome sequencing of Bhargavaea cecembensis T14.</title>
        <authorList>
            <person name="Hong K.W."/>
        </authorList>
    </citation>
    <scope>NUCLEOTIDE SEQUENCE [LARGE SCALE GENOMIC DNA]</scope>
    <source>
        <strain evidence="6 7">T14</strain>
    </source>
</reference>
<gene>
    <name evidence="6" type="ORF">AV656_14490</name>
</gene>
<keyword evidence="3 5" id="KW-1133">Transmembrane helix</keyword>
<evidence type="ECO:0000256" key="5">
    <source>
        <dbReference type="SAM" id="Phobius"/>
    </source>
</evidence>
<comment type="caution">
    <text evidence="6">The sequence shown here is derived from an EMBL/GenBank/DDBJ whole genome shotgun (WGS) entry which is preliminary data.</text>
</comment>
<dbReference type="SUPFAM" id="SSF161111">
    <property type="entry name" value="Cation efflux protein transmembrane domain-like"/>
    <property type="match status" value="1"/>
</dbReference>
<dbReference type="Proteomes" id="UP000076490">
    <property type="component" value="Unassembled WGS sequence"/>
</dbReference>
<dbReference type="InterPro" id="IPR027469">
    <property type="entry name" value="Cation_efflux_TMD_sf"/>
</dbReference>
<evidence type="ECO:0000256" key="1">
    <source>
        <dbReference type="ARBA" id="ARBA00004141"/>
    </source>
</evidence>
<comment type="subcellular location">
    <subcellularLocation>
        <location evidence="1">Membrane</location>
        <topology evidence="1">Multi-pass membrane protein</topology>
    </subcellularLocation>
</comment>
<evidence type="ECO:0000256" key="3">
    <source>
        <dbReference type="ARBA" id="ARBA00022989"/>
    </source>
</evidence>
<protein>
    <recommendedName>
        <fullName evidence="8">DUF3796 domain-containing protein</fullName>
    </recommendedName>
</protein>